<dbReference type="AlphaFoldDB" id="A0A061FU87"/>
<gene>
    <name evidence="2" type="ORF">TCM_012377</name>
</gene>
<sequence>MAAGRLSDPPLTIPPVALSLQRHPRPSHNPTALENPQLPLPHGLPQAIQNMNQPPISPRTTKIHFCL</sequence>
<organism evidence="2 3">
    <name type="scientific">Theobroma cacao</name>
    <name type="common">Cacao</name>
    <name type="synonym">Cocoa</name>
    <dbReference type="NCBI Taxonomy" id="3641"/>
    <lineage>
        <taxon>Eukaryota</taxon>
        <taxon>Viridiplantae</taxon>
        <taxon>Streptophyta</taxon>
        <taxon>Embryophyta</taxon>
        <taxon>Tracheophyta</taxon>
        <taxon>Spermatophyta</taxon>
        <taxon>Magnoliopsida</taxon>
        <taxon>eudicotyledons</taxon>
        <taxon>Gunneridae</taxon>
        <taxon>Pentapetalae</taxon>
        <taxon>rosids</taxon>
        <taxon>malvids</taxon>
        <taxon>Malvales</taxon>
        <taxon>Malvaceae</taxon>
        <taxon>Byttnerioideae</taxon>
        <taxon>Theobroma</taxon>
    </lineage>
</organism>
<dbReference type="EMBL" id="CM001881">
    <property type="protein sequence ID" value="EOY21065.1"/>
    <property type="molecule type" value="Genomic_DNA"/>
</dbReference>
<proteinExistence type="predicted"/>
<evidence type="ECO:0000313" key="3">
    <source>
        <dbReference type="Proteomes" id="UP000026915"/>
    </source>
</evidence>
<dbReference type="Gramene" id="EOY21065">
    <property type="protein sequence ID" value="EOY21065"/>
    <property type="gene ID" value="TCM_012377"/>
</dbReference>
<reference evidence="2 3" key="1">
    <citation type="journal article" date="2013" name="Genome Biol.">
        <title>The genome sequence of the most widely cultivated cacao type and its use to identify candidate genes regulating pod color.</title>
        <authorList>
            <person name="Motamayor J.C."/>
            <person name="Mockaitis K."/>
            <person name="Schmutz J."/>
            <person name="Haiminen N."/>
            <person name="Iii D.L."/>
            <person name="Cornejo O."/>
            <person name="Findley S.D."/>
            <person name="Zheng P."/>
            <person name="Utro F."/>
            <person name="Royaert S."/>
            <person name="Saski C."/>
            <person name="Jenkins J."/>
            <person name="Podicheti R."/>
            <person name="Zhao M."/>
            <person name="Scheffler B.E."/>
            <person name="Stack J.C."/>
            <person name="Feltus F.A."/>
            <person name="Mustiga G.M."/>
            <person name="Amores F."/>
            <person name="Phillips W."/>
            <person name="Marelli J.P."/>
            <person name="May G.D."/>
            <person name="Shapiro H."/>
            <person name="Ma J."/>
            <person name="Bustamante C.D."/>
            <person name="Schnell R.J."/>
            <person name="Main D."/>
            <person name="Gilbert D."/>
            <person name="Parida L."/>
            <person name="Kuhn D.N."/>
        </authorList>
    </citation>
    <scope>NUCLEOTIDE SEQUENCE [LARGE SCALE GENOMIC DNA]</scope>
    <source>
        <strain evidence="3">cv. Matina 1-6</strain>
    </source>
</reference>
<accession>A0A061FU87</accession>
<dbReference type="InParanoid" id="A0A061FU87"/>
<dbReference type="HOGENOM" id="CLU_2817597_0_0_1"/>
<evidence type="ECO:0000313" key="2">
    <source>
        <dbReference type="EMBL" id="EOY21065.1"/>
    </source>
</evidence>
<evidence type="ECO:0000256" key="1">
    <source>
        <dbReference type="SAM" id="MobiDB-lite"/>
    </source>
</evidence>
<dbReference type="Proteomes" id="UP000026915">
    <property type="component" value="Chromosome 3"/>
</dbReference>
<keyword evidence="3" id="KW-1185">Reference proteome</keyword>
<feature type="region of interest" description="Disordered" evidence="1">
    <location>
        <begin position="1"/>
        <end position="60"/>
    </location>
</feature>
<feature type="compositionally biased region" description="Polar residues" evidence="1">
    <location>
        <begin position="47"/>
        <end position="60"/>
    </location>
</feature>
<name>A0A061FU87_THECC</name>
<protein>
    <submittedName>
        <fullName evidence="2">Uncharacterized protein</fullName>
    </submittedName>
</protein>